<gene>
    <name evidence="2" type="ORF">SLEP1_g50400</name>
</gene>
<dbReference type="EMBL" id="BPVZ01000164">
    <property type="protein sequence ID" value="GKV43059.1"/>
    <property type="molecule type" value="Genomic_DNA"/>
</dbReference>
<protein>
    <submittedName>
        <fullName evidence="2">Uncharacterized protein</fullName>
    </submittedName>
</protein>
<sequence>MPARRSFLGTPSSTADLTSSWSDRPFNQKEFNMGHFLEKN</sequence>
<proteinExistence type="predicted"/>
<evidence type="ECO:0000313" key="3">
    <source>
        <dbReference type="Proteomes" id="UP001054252"/>
    </source>
</evidence>
<evidence type="ECO:0000313" key="2">
    <source>
        <dbReference type="EMBL" id="GKV43059.1"/>
    </source>
</evidence>
<feature type="region of interest" description="Disordered" evidence="1">
    <location>
        <begin position="1"/>
        <end position="24"/>
    </location>
</feature>
<organism evidence="2 3">
    <name type="scientific">Rubroshorea leprosula</name>
    <dbReference type="NCBI Taxonomy" id="152421"/>
    <lineage>
        <taxon>Eukaryota</taxon>
        <taxon>Viridiplantae</taxon>
        <taxon>Streptophyta</taxon>
        <taxon>Embryophyta</taxon>
        <taxon>Tracheophyta</taxon>
        <taxon>Spermatophyta</taxon>
        <taxon>Magnoliopsida</taxon>
        <taxon>eudicotyledons</taxon>
        <taxon>Gunneridae</taxon>
        <taxon>Pentapetalae</taxon>
        <taxon>rosids</taxon>
        <taxon>malvids</taxon>
        <taxon>Malvales</taxon>
        <taxon>Dipterocarpaceae</taxon>
        <taxon>Rubroshorea</taxon>
    </lineage>
</organism>
<dbReference type="AlphaFoldDB" id="A0AAV5M1Y0"/>
<feature type="compositionally biased region" description="Polar residues" evidence="1">
    <location>
        <begin position="9"/>
        <end position="22"/>
    </location>
</feature>
<comment type="caution">
    <text evidence="2">The sequence shown here is derived from an EMBL/GenBank/DDBJ whole genome shotgun (WGS) entry which is preliminary data.</text>
</comment>
<keyword evidence="3" id="KW-1185">Reference proteome</keyword>
<reference evidence="2 3" key="1">
    <citation type="journal article" date="2021" name="Commun. Biol.">
        <title>The genome of Shorea leprosula (Dipterocarpaceae) highlights the ecological relevance of drought in aseasonal tropical rainforests.</title>
        <authorList>
            <person name="Ng K.K.S."/>
            <person name="Kobayashi M.J."/>
            <person name="Fawcett J.A."/>
            <person name="Hatakeyama M."/>
            <person name="Paape T."/>
            <person name="Ng C.H."/>
            <person name="Ang C.C."/>
            <person name="Tnah L.H."/>
            <person name="Lee C.T."/>
            <person name="Nishiyama T."/>
            <person name="Sese J."/>
            <person name="O'Brien M.J."/>
            <person name="Copetti D."/>
            <person name="Mohd Noor M.I."/>
            <person name="Ong R.C."/>
            <person name="Putra M."/>
            <person name="Sireger I.Z."/>
            <person name="Indrioko S."/>
            <person name="Kosugi Y."/>
            <person name="Izuno A."/>
            <person name="Isagi Y."/>
            <person name="Lee S.L."/>
            <person name="Shimizu K.K."/>
        </authorList>
    </citation>
    <scope>NUCLEOTIDE SEQUENCE [LARGE SCALE GENOMIC DNA]</scope>
    <source>
        <strain evidence="2">214</strain>
    </source>
</reference>
<evidence type="ECO:0000256" key="1">
    <source>
        <dbReference type="SAM" id="MobiDB-lite"/>
    </source>
</evidence>
<dbReference type="Proteomes" id="UP001054252">
    <property type="component" value="Unassembled WGS sequence"/>
</dbReference>
<accession>A0AAV5M1Y0</accession>
<name>A0AAV5M1Y0_9ROSI</name>